<feature type="region of interest" description="Disordered" evidence="7">
    <location>
        <begin position="1"/>
        <end position="82"/>
    </location>
</feature>
<feature type="compositionally biased region" description="Basic and acidic residues" evidence="7">
    <location>
        <begin position="137"/>
        <end position="146"/>
    </location>
</feature>
<evidence type="ECO:0000256" key="7">
    <source>
        <dbReference type="SAM" id="MobiDB-lite"/>
    </source>
</evidence>
<keyword evidence="9" id="KW-1185">Reference proteome</keyword>
<dbReference type="PANTHER" id="PTHR28280:SF1">
    <property type="entry name" value="SHUTTLING PRE-60S FACTOR ECM1"/>
    <property type="match status" value="1"/>
</dbReference>
<proteinExistence type="predicted"/>
<dbReference type="AlphaFoldDB" id="A0A8H7JC39"/>
<feature type="compositionally biased region" description="Basic and acidic residues" evidence="7">
    <location>
        <begin position="33"/>
        <end position="51"/>
    </location>
</feature>
<evidence type="ECO:0000256" key="4">
    <source>
        <dbReference type="ARBA" id="ARBA00022490"/>
    </source>
</evidence>
<comment type="caution">
    <text evidence="8">The sequence shown here is derived from an EMBL/GenBank/DDBJ whole genome shotgun (WGS) entry which is preliminary data.</text>
</comment>
<organism evidence="8 9">
    <name type="scientific">Ascochyta lentis</name>
    <dbReference type="NCBI Taxonomy" id="205686"/>
    <lineage>
        <taxon>Eukaryota</taxon>
        <taxon>Fungi</taxon>
        <taxon>Dikarya</taxon>
        <taxon>Ascomycota</taxon>
        <taxon>Pezizomycotina</taxon>
        <taxon>Dothideomycetes</taxon>
        <taxon>Pleosporomycetidae</taxon>
        <taxon>Pleosporales</taxon>
        <taxon>Pleosporineae</taxon>
        <taxon>Didymellaceae</taxon>
        <taxon>Ascochyta</taxon>
    </lineage>
</organism>
<dbReference type="InterPro" id="IPR022784">
    <property type="entry name" value="Ribosome_bgen_Alb1"/>
</dbReference>
<dbReference type="PANTHER" id="PTHR28280">
    <property type="entry name" value="SHUTTLING PRE-60S FACTOR ECM1"/>
    <property type="match status" value="1"/>
</dbReference>
<keyword evidence="5" id="KW-0690">Ribosome biogenesis</keyword>
<dbReference type="GO" id="GO:0000055">
    <property type="term" value="P:ribosomal large subunit export from nucleus"/>
    <property type="evidence" value="ECO:0007669"/>
    <property type="project" value="TreeGrafter"/>
</dbReference>
<gene>
    <name evidence="8" type="ORF">EKO04_001798</name>
</gene>
<name>A0A8H7JC39_9PLEO</name>
<evidence type="ECO:0000313" key="8">
    <source>
        <dbReference type="EMBL" id="KAF9700262.1"/>
    </source>
</evidence>
<protein>
    <recommendedName>
        <fullName evidence="10">Alb1-domain-containing protein</fullName>
    </recommendedName>
</protein>
<feature type="compositionally biased region" description="Basic residues" evidence="7">
    <location>
        <begin position="62"/>
        <end position="77"/>
    </location>
</feature>
<sequence length="189" mass="20446">MAKTAKLKKKQVAPHSRAARRAASPSINLPKDLTTKTRDSHSPSRPSEAKHHVLSAQNAGISKKKGGNLKRAQRVRAQKAMERAADDMDKWELKRAKSITKAASIKERAKLWDDINGESTSRKKSAFATLAEGNETEASKKEREWVSDEDMDEAAAAAKEAAVQSEGKPAEAAAPVSAPAAPVQEDELL</sequence>
<keyword evidence="6" id="KW-0539">Nucleus</keyword>
<reference evidence="8" key="1">
    <citation type="submission" date="2018-12" db="EMBL/GenBank/DDBJ databases">
        <authorList>
            <person name="Syme R.A."/>
            <person name="Farfan-Caceres L."/>
            <person name="Lichtenzveig J."/>
        </authorList>
    </citation>
    <scope>NUCLEOTIDE SEQUENCE</scope>
    <source>
        <strain evidence="8">Al4</strain>
    </source>
</reference>
<dbReference type="OrthoDB" id="5304887at2759"/>
<dbReference type="EMBL" id="RZGK01000003">
    <property type="protein sequence ID" value="KAF9700262.1"/>
    <property type="molecule type" value="Genomic_DNA"/>
</dbReference>
<dbReference type="GO" id="GO:0005737">
    <property type="term" value="C:cytoplasm"/>
    <property type="evidence" value="ECO:0007669"/>
    <property type="project" value="UniProtKB-SubCell"/>
</dbReference>
<evidence type="ECO:0000313" key="9">
    <source>
        <dbReference type="Proteomes" id="UP000651452"/>
    </source>
</evidence>
<dbReference type="GO" id="GO:0005730">
    <property type="term" value="C:nucleolus"/>
    <property type="evidence" value="ECO:0007669"/>
    <property type="project" value="TreeGrafter"/>
</dbReference>
<keyword evidence="3" id="KW-0813">Transport</keyword>
<feature type="region of interest" description="Disordered" evidence="7">
    <location>
        <begin position="117"/>
        <end position="189"/>
    </location>
</feature>
<keyword evidence="4" id="KW-0963">Cytoplasm</keyword>
<dbReference type="GO" id="GO:0030687">
    <property type="term" value="C:preribosome, large subunit precursor"/>
    <property type="evidence" value="ECO:0007669"/>
    <property type="project" value="TreeGrafter"/>
</dbReference>
<dbReference type="Proteomes" id="UP000651452">
    <property type="component" value="Unassembled WGS sequence"/>
</dbReference>
<dbReference type="Pfam" id="PF09135">
    <property type="entry name" value="Alb1"/>
    <property type="match status" value="1"/>
</dbReference>
<evidence type="ECO:0000256" key="5">
    <source>
        <dbReference type="ARBA" id="ARBA00022517"/>
    </source>
</evidence>
<dbReference type="InterPro" id="IPR053278">
    <property type="entry name" value="Pre-60S_factor_ECM1"/>
</dbReference>
<reference evidence="8" key="2">
    <citation type="submission" date="2020-09" db="EMBL/GenBank/DDBJ databases">
        <title>Reference genome assembly for Australian Ascochyta lentis isolate Al4.</title>
        <authorList>
            <person name="Lee R.C."/>
            <person name="Farfan-Caceres L.M."/>
            <person name="Debler J.W."/>
            <person name="Williams A.H."/>
            <person name="Henares B.M."/>
        </authorList>
    </citation>
    <scope>NUCLEOTIDE SEQUENCE</scope>
    <source>
        <strain evidence="8">Al4</strain>
    </source>
</reference>
<evidence type="ECO:0008006" key="10">
    <source>
        <dbReference type="Google" id="ProtNLM"/>
    </source>
</evidence>
<feature type="compositionally biased region" description="Basic residues" evidence="7">
    <location>
        <begin position="1"/>
        <end position="20"/>
    </location>
</feature>
<evidence type="ECO:0000256" key="3">
    <source>
        <dbReference type="ARBA" id="ARBA00022448"/>
    </source>
</evidence>
<comment type="subcellular location">
    <subcellularLocation>
        <location evidence="2">Cytoplasm</location>
    </subcellularLocation>
    <subcellularLocation>
        <location evidence="1">Nucleus</location>
    </subcellularLocation>
</comment>
<evidence type="ECO:0000256" key="2">
    <source>
        <dbReference type="ARBA" id="ARBA00004496"/>
    </source>
</evidence>
<feature type="compositionally biased region" description="Low complexity" evidence="7">
    <location>
        <begin position="170"/>
        <end position="182"/>
    </location>
</feature>
<evidence type="ECO:0000256" key="1">
    <source>
        <dbReference type="ARBA" id="ARBA00004123"/>
    </source>
</evidence>
<accession>A0A8H7JC39</accession>
<evidence type="ECO:0000256" key="6">
    <source>
        <dbReference type="ARBA" id="ARBA00023242"/>
    </source>
</evidence>